<dbReference type="AlphaFoldDB" id="A0A9P1BEI4"/>
<dbReference type="InterPro" id="IPR007627">
    <property type="entry name" value="RNA_pol_sigma70_r2"/>
</dbReference>
<evidence type="ECO:0000256" key="1">
    <source>
        <dbReference type="SAM" id="MobiDB-lite"/>
    </source>
</evidence>
<dbReference type="OrthoDB" id="5376590at2759"/>
<dbReference type="EMBL" id="CAMXCT010000001">
    <property type="protein sequence ID" value="CAI3971897.1"/>
    <property type="molecule type" value="Genomic_DNA"/>
</dbReference>
<dbReference type="InterPro" id="IPR013325">
    <property type="entry name" value="RNA_pol_sigma_r2"/>
</dbReference>
<feature type="domain" description="RNA polymerase sigma-70 region 2" evidence="2">
    <location>
        <begin position="25"/>
        <end position="92"/>
    </location>
</feature>
<organism evidence="4">
    <name type="scientific">Cladocopium goreaui</name>
    <dbReference type="NCBI Taxonomy" id="2562237"/>
    <lineage>
        <taxon>Eukaryota</taxon>
        <taxon>Sar</taxon>
        <taxon>Alveolata</taxon>
        <taxon>Dinophyceae</taxon>
        <taxon>Suessiales</taxon>
        <taxon>Symbiodiniaceae</taxon>
        <taxon>Cladocopium</taxon>
    </lineage>
</organism>
<dbReference type="PANTHER" id="PTHR30273:SF2">
    <property type="entry name" value="PROTEIN FECR"/>
    <property type="match status" value="1"/>
</dbReference>
<evidence type="ECO:0000313" key="4">
    <source>
        <dbReference type="EMBL" id="CAI3971897.1"/>
    </source>
</evidence>
<dbReference type="Gene3D" id="2.60.120.1440">
    <property type="match status" value="1"/>
</dbReference>
<feature type="domain" description="FecR protein" evidence="3">
    <location>
        <begin position="404"/>
        <end position="458"/>
    </location>
</feature>
<dbReference type="InterPro" id="IPR014284">
    <property type="entry name" value="RNA_pol_sigma-70_dom"/>
</dbReference>
<feature type="compositionally biased region" description="Basic and acidic residues" evidence="1">
    <location>
        <begin position="765"/>
        <end position="774"/>
    </location>
</feature>
<dbReference type="GO" id="GO:0006352">
    <property type="term" value="P:DNA-templated transcription initiation"/>
    <property type="evidence" value="ECO:0007669"/>
    <property type="project" value="InterPro"/>
</dbReference>
<evidence type="ECO:0000259" key="2">
    <source>
        <dbReference type="Pfam" id="PF04542"/>
    </source>
</evidence>
<gene>
    <name evidence="4" type="ORF">C1SCF055_LOCUS487</name>
</gene>
<reference evidence="5 6" key="2">
    <citation type="submission" date="2024-05" db="EMBL/GenBank/DDBJ databases">
        <authorList>
            <person name="Chen Y."/>
            <person name="Shah S."/>
            <person name="Dougan E. K."/>
            <person name="Thang M."/>
            <person name="Chan C."/>
        </authorList>
    </citation>
    <scope>NUCLEOTIDE SEQUENCE [LARGE SCALE GENOMIC DNA]</scope>
</reference>
<dbReference type="PANTHER" id="PTHR30273">
    <property type="entry name" value="PERIPLASMIC SIGNAL SENSOR AND SIGMA FACTOR ACTIVATOR FECR-RELATED"/>
    <property type="match status" value="1"/>
</dbReference>
<protein>
    <submittedName>
        <fullName evidence="5">RNA polymerase subunit sigma-70</fullName>
    </submittedName>
</protein>
<dbReference type="Pfam" id="PF04773">
    <property type="entry name" value="FecR"/>
    <property type="match status" value="1"/>
</dbReference>
<evidence type="ECO:0000313" key="5">
    <source>
        <dbReference type="EMBL" id="CAL4759209.1"/>
    </source>
</evidence>
<dbReference type="NCBIfam" id="TIGR02937">
    <property type="entry name" value="sigma70-ECF"/>
    <property type="match status" value="1"/>
</dbReference>
<feature type="compositionally biased region" description="Acidic residues" evidence="1">
    <location>
        <begin position="749"/>
        <end position="758"/>
    </location>
</feature>
<dbReference type="GO" id="GO:0003700">
    <property type="term" value="F:DNA-binding transcription factor activity"/>
    <property type="evidence" value="ECO:0007669"/>
    <property type="project" value="InterPro"/>
</dbReference>
<dbReference type="Pfam" id="PF04542">
    <property type="entry name" value="Sigma70_r2"/>
    <property type="match status" value="1"/>
</dbReference>
<reference evidence="4" key="1">
    <citation type="submission" date="2022-10" db="EMBL/GenBank/DDBJ databases">
        <authorList>
            <person name="Chen Y."/>
            <person name="Dougan E. K."/>
            <person name="Chan C."/>
            <person name="Rhodes N."/>
            <person name="Thang M."/>
        </authorList>
    </citation>
    <scope>NUCLEOTIDE SEQUENCE</scope>
</reference>
<name>A0A9P1BEI4_9DINO</name>
<evidence type="ECO:0000313" key="6">
    <source>
        <dbReference type="Proteomes" id="UP001152797"/>
    </source>
</evidence>
<dbReference type="SUPFAM" id="SSF88946">
    <property type="entry name" value="Sigma2 domain of RNA polymerase sigma factors"/>
    <property type="match status" value="1"/>
</dbReference>
<comment type="caution">
    <text evidence="4">The sequence shown here is derived from an EMBL/GenBank/DDBJ whole genome shotgun (WGS) entry which is preliminary data.</text>
</comment>
<dbReference type="InterPro" id="IPR012373">
    <property type="entry name" value="Ferrdict_sens_TM"/>
</dbReference>
<dbReference type="Gene3D" id="1.10.1740.10">
    <property type="match status" value="1"/>
</dbReference>
<dbReference type="GO" id="GO:0016989">
    <property type="term" value="F:sigma factor antagonist activity"/>
    <property type="evidence" value="ECO:0007669"/>
    <property type="project" value="TreeGrafter"/>
</dbReference>
<dbReference type="EMBL" id="CAMXCT030000001">
    <property type="protein sequence ID" value="CAL4759209.1"/>
    <property type="molecule type" value="Genomic_DNA"/>
</dbReference>
<accession>A0A9P1BEI4</accession>
<keyword evidence="6" id="KW-1185">Reference proteome</keyword>
<dbReference type="EMBL" id="CAMXCT020000001">
    <property type="protein sequence ID" value="CAL1125272.1"/>
    <property type="molecule type" value="Genomic_DNA"/>
</dbReference>
<sequence>MASTVSRKTSRFAERSKDTEEFVQLLTAHQPRLYAYIRALVPVRSDAEEVLQQTSIALWQNFDQFERGTDFARWALKVAHFRVLEFRKQQQRDRLCFSNDFIEGFTPDSPECRHTDDRQRILAKCLSRLRQRDRELVQSRYRSGATLKSTSEEVGGGALMIRDTTSGFDSNELLSLLDSLCEGELSVAEAARIEELVRSNDAARALYLKYIELHAFLELEDAAGSPLNVVLDANALLGEPSPPAASLQQSTITQEEVHRTEVVEQEHQPGKLLKSLIPTADRLNQWLEVAPSAMMAVLLFACGVFVGVRMLNSDPSPAVLPSGGSAVSENTETPAKSAARNIASLTRTNGARWAESQPPEVGFRLEPGPLNLVEGTASIEFDSGVVVVLEGPAKFELETDGLGFLESGRLVANVPPQAVGFTIRTPTATVIDLGTEFGVQVDEELGTSEVHVFVGKVEVGAVGQDDDTTPPRRITAGQAVSVRAKTPVTELADAEPDRFVRSIEEETPEPQPTRVVTFQDGMPDPFTGELYTGTDDTTLKQWAPTHNFGKRGDLHAGGEVKPWIADGVAVSRALLRFDLSSLAGKFSKITSATLRLSVNTNVEFYPWDAPGELQLHRMSGRSGNWQEGNFLNGADAGNPGSGEVTWNQLAHGEKDWREVGAGRDFVPSPSARLPYEPRFSGTCELVLEGDLQFLEHWAKDPASNAGFLLRERSERKPNRVSFYSSEVSDVASRPQLVIEYVPLQQQVEDESLSVEEEAQNQQGKQQEESRDLEE</sequence>
<feature type="region of interest" description="Disordered" evidence="1">
    <location>
        <begin position="749"/>
        <end position="774"/>
    </location>
</feature>
<dbReference type="Proteomes" id="UP001152797">
    <property type="component" value="Unassembled WGS sequence"/>
</dbReference>
<evidence type="ECO:0000259" key="3">
    <source>
        <dbReference type="Pfam" id="PF04773"/>
    </source>
</evidence>
<proteinExistence type="predicted"/>
<dbReference type="InterPro" id="IPR006860">
    <property type="entry name" value="FecR"/>
</dbReference>